<gene>
    <name evidence="1" type="ORF">GTQ48_04930</name>
</gene>
<dbReference type="Gene3D" id="3.40.190.10">
    <property type="entry name" value="Periplasmic binding protein-like II"/>
    <property type="match status" value="2"/>
</dbReference>
<dbReference type="AlphaFoldDB" id="A0A6N9TC64"/>
<dbReference type="Proteomes" id="UP000471381">
    <property type="component" value="Unassembled WGS sequence"/>
</dbReference>
<dbReference type="EMBL" id="JAAAWO010000002">
    <property type="protein sequence ID" value="NDW14874.1"/>
    <property type="molecule type" value="Genomic_DNA"/>
</dbReference>
<organism evidence="1 2">
    <name type="scientific">Alteromonas genovensis</name>
    <dbReference type="NCBI Taxonomy" id="471225"/>
    <lineage>
        <taxon>Bacteria</taxon>
        <taxon>Pseudomonadati</taxon>
        <taxon>Pseudomonadota</taxon>
        <taxon>Gammaproteobacteria</taxon>
        <taxon>Alteromonadales</taxon>
        <taxon>Alteromonadaceae</taxon>
        <taxon>Alteromonas/Salinimonas group</taxon>
        <taxon>Alteromonas</taxon>
    </lineage>
</organism>
<evidence type="ECO:0000313" key="1">
    <source>
        <dbReference type="EMBL" id="NDW14874.1"/>
    </source>
</evidence>
<name>A0A6N9TC64_9ALTE</name>
<reference evidence="1 2" key="1">
    <citation type="submission" date="2020-01" db="EMBL/GenBank/DDBJ databases">
        <title>Genomes of bacteria type strains.</title>
        <authorList>
            <person name="Chen J."/>
            <person name="Zhu S."/>
            <person name="Yang J."/>
        </authorList>
    </citation>
    <scope>NUCLEOTIDE SEQUENCE [LARGE SCALE GENOMIC DNA]</scope>
    <source>
        <strain evidence="1 2">LMG 24078</strain>
    </source>
</reference>
<dbReference type="SUPFAM" id="SSF53850">
    <property type="entry name" value="Periplasmic binding protein-like II"/>
    <property type="match status" value="1"/>
</dbReference>
<sequence>MLLLFANTSLFGETYDISPSVVIAYTYHLKPPNIIDEKMKSGLYFDLLSLISDDEIEYRLAYMPRKRINKLLERGNLEGVIIGVSPHWFSDSRQSKYLWTSAFIEDRDEIISHIDTSFEFRIDTLSDKTMAGVRGLFYVGLNKAVVSGRLERFDTESAEQIIDMVYHQRVDFGVVSRSTLEYLHEKTKYIDSLYISTIPHESYLRHVLVPKHLSPVAAHVNKRLGSQLKTEAWQRMMSQYSLNKRESLSINE</sequence>
<keyword evidence="2" id="KW-1185">Reference proteome</keyword>
<proteinExistence type="predicted"/>
<dbReference type="RefSeq" id="WP_163105406.1">
    <property type="nucleotide sequence ID" value="NZ_JAAAWO010000002.1"/>
</dbReference>
<comment type="caution">
    <text evidence="1">The sequence shown here is derived from an EMBL/GenBank/DDBJ whole genome shotgun (WGS) entry which is preliminary data.</text>
</comment>
<evidence type="ECO:0000313" key="2">
    <source>
        <dbReference type="Proteomes" id="UP000471381"/>
    </source>
</evidence>
<accession>A0A6N9TC64</accession>
<protein>
    <submittedName>
        <fullName evidence="1">Transporter substrate-binding domain-containing protein</fullName>
    </submittedName>
</protein>